<keyword evidence="9 13" id="KW-0234">DNA repair</keyword>
<dbReference type="FunFam" id="4.10.860.10:FF:000009">
    <property type="entry name" value="UvrABC system protein B"/>
    <property type="match status" value="1"/>
</dbReference>
<evidence type="ECO:0000256" key="7">
    <source>
        <dbReference type="ARBA" id="ARBA00022840"/>
    </source>
</evidence>
<evidence type="ECO:0000256" key="11">
    <source>
        <dbReference type="ARBA" id="ARBA00026033"/>
    </source>
</evidence>
<comment type="subunit">
    <text evidence="11 13 14">Forms a heterotetramer with UvrA during the search for lesions. Interacts with UvrC in an incision complex.</text>
</comment>
<accession>C6R8W4</accession>
<dbReference type="CDD" id="cd18790">
    <property type="entry name" value="SF2_C_UvrB"/>
    <property type="match status" value="1"/>
</dbReference>
<dbReference type="GO" id="GO:0006289">
    <property type="term" value="P:nucleotide-excision repair"/>
    <property type="evidence" value="ECO:0007669"/>
    <property type="project" value="UniProtKB-UniRule"/>
</dbReference>
<evidence type="ECO:0000256" key="1">
    <source>
        <dbReference type="ARBA" id="ARBA00004496"/>
    </source>
</evidence>
<dbReference type="SUPFAM" id="SSF52540">
    <property type="entry name" value="P-loop containing nucleoside triphosphate hydrolases"/>
    <property type="match status" value="2"/>
</dbReference>
<dbReference type="InterPro" id="IPR024759">
    <property type="entry name" value="UvrB_YAD/RRR_dom"/>
</dbReference>
<evidence type="ECO:0000256" key="15">
    <source>
        <dbReference type="SAM" id="Coils"/>
    </source>
</evidence>
<dbReference type="SMART" id="SM00490">
    <property type="entry name" value="HELICc"/>
    <property type="match status" value="1"/>
</dbReference>
<dbReference type="NCBIfam" id="NF003673">
    <property type="entry name" value="PRK05298.1"/>
    <property type="match status" value="1"/>
</dbReference>
<keyword evidence="4 13" id="KW-0547">Nucleotide-binding</keyword>
<dbReference type="InterPro" id="IPR027417">
    <property type="entry name" value="P-loop_NTPase"/>
</dbReference>
<keyword evidence="7 13" id="KW-0067">ATP-binding</keyword>
<evidence type="ECO:0000256" key="3">
    <source>
        <dbReference type="ARBA" id="ARBA00022490"/>
    </source>
</evidence>
<gene>
    <name evidence="13 19" type="primary">uvrB</name>
    <name evidence="19" type="ORF">CORTU0001_2078</name>
</gene>
<evidence type="ECO:0000313" key="19">
    <source>
        <dbReference type="EMBL" id="EET77834.1"/>
    </source>
</evidence>
<dbReference type="Gene3D" id="4.10.860.10">
    <property type="entry name" value="UVR domain"/>
    <property type="match status" value="1"/>
</dbReference>
<dbReference type="NCBIfam" id="TIGR00631">
    <property type="entry name" value="uvrb"/>
    <property type="match status" value="1"/>
</dbReference>
<dbReference type="GO" id="GO:0016887">
    <property type="term" value="F:ATP hydrolysis activity"/>
    <property type="evidence" value="ECO:0007669"/>
    <property type="project" value="InterPro"/>
</dbReference>
<dbReference type="Proteomes" id="UP000004384">
    <property type="component" value="Unassembled WGS sequence"/>
</dbReference>
<feature type="domain" description="Helicase C-terminal" evidence="18">
    <location>
        <begin position="453"/>
        <end position="619"/>
    </location>
</feature>
<evidence type="ECO:0000259" key="16">
    <source>
        <dbReference type="PROSITE" id="PS50151"/>
    </source>
</evidence>
<name>C6R8W4_9CORY</name>
<dbReference type="SUPFAM" id="SSF46600">
    <property type="entry name" value="C-terminal UvrC-binding domain of UvrB"/>
    <property type="match status" value="1"/>
</dbReference>
<keyword evidence="15" id="KW-0175">Coiled coil</keyword>
<sequence>MAFAAEHPLIPNSEHRVVSEVERTPGEFQVVSEYEPAGDQPAAIAELDERLNRDERDVVLMGATGTGKSATAAWLIEKQQRPTLVMAPNKTLAAQLANELRQLLPHNAVEYFVSYYDYYQPEAYIAQTDTYIEKDSSINEDVERLRHSATSALLSRRDVVVVSSVSCIYGLGTPQSYLDRSVIISVDEELDRDRFLRLLVDIQYERNDVGFTRGTFRAKGDTVDIIPAYEERAVRIEFFGDDIDSLYYIHPVTGDVIEEVDEVRIFPATHYVAGPERMEKAVAAIKEELAERLEDLENRGKLLEAQRLRMRTEYDLEMIEQVGFCSGIENYSRHVDGRPAGSAPATLLDYFPEDFLTIIDESHVTVPQIGGMFEGDMSRKRNLVEFGFRLPSAVDNRPLTFDEFEQRVGQTVYMSATPGDFELTSSDGEYVEQVIRPTGLVDPKVTVKPTKSQIDDLIDEVRTRISQQERVLVTTLTKRMAEDLTDYLLEQGIKVRYLHSDIDTLQRVELLRQLRLGEFDVLVGINLLREGLDLPEVSLVAILDADKEGFLRSTTSLIQTIGRAARNVSGEVIMYADKITDSMQEAIEETERRREKQIAYNKEHGIDPQPLRKKIADILDQVYEDGGDEESNSDPSAVVEKRDISSMATDEVQALIDDLSAQMGAAARELKFELAGRLRDEIADLKKELRGLKEAGI</sequence>
<dbReference type="GO" id="GO:0005524">
    <property type="term" value="F:ATP binding"/>
    <property type="evidence" value="ECO:0007669"/>
    <property type="project" value="UniProtKB-UniRule"/>
</dbReference>
<proteinExistence type="inferred from homology"/>
<dbReference type="Pfam" id="PF02151">
    <property type="entry name" value="UVR"/>
    <property type="match status" value="1"/>
</dbReference>
<keyword evidence="10 13" id="KW-0742">SOS response</keyword>
<dbReference type="InterPro" id="IPR014001">
    <property type="entry name" value="Helicase_ATP-bd"/>
</dbReference>
<evidence type="ECO:0000256" key="14">
    <source>
        <dbReference type="RuleBase" id="RU003587"/>
    </source>
</evidence>
<evidence type="ECO:0000313" key="20">
    <source>
        <dbReference type="Proteomes" id="UP000004384"/>
    </source>
</evidence>
<evidence type="ECO:0000256" key="10">
    <source>
        <dbReference type="ARBA" id="ARBA00023236"/>
    </source>
</evidence>
<keyword evidence="3 13" id="KW-0963">Cytoplasm</keyword>
<dbReference type="GO" id="GO:0009432">
    <property type="term" value="P:SOS response"/>
    <property type="evidence" value="ECO:0007669"/>
    <property type="project" value="UniProtKB-UniRule"/>
</dbReference>
<dbReference type="PANTHER" id="PTHR24029:SF0">
    <property type="entry name" value="UVRABC SYSTEM PROTEIN B"/>
    <property type="match status" value="1"/>
</dbReference>
<keyword evidence="5 13" id="KW-0227">DNA damage</keyword>
<dbReference type="GO" id="GO:0003677">
    <property type="term" value="F:DNA binding"/>
    <property type="evidence" value="ECO:0007669"/>
    <property type="project" value="UniProtKB-UniRule"/>
</dbReference>
<dbReference type="InterPro" id="IPR036876">
    <property type="entry name" value="UVR_dom_sf"/>
</dbReference>
<keyword evidence="8 13" id="KW-0267">Excision nuclease</keyword>
<dbReference type="FunFam" id="3.40.50.300:FF:000257">
    <property type="entry name" value="UvrABC system protein B"/>
    <property type="match status" value="1"/>
</dbReference>
<dbReference type="CDD" id="cd17916">
    <property type="entry name" value="DEXHc_UvrB"/>
    <property type="match status" value="1"/>
</dbReference>
<dbReference type="RefSeq" id="WP_005327841.1">
    <property type="nucleotide sequence ID" value="NZ_ACVP01000012.1"/>
</dbReference>
<evidence type="ECO:0000256" key="4">
    <source>
        <dbReference type="ARBA" id="ARBA00022741"/>
    </source>
</evidence>
<evidence type="ECO:0000256" key="8">
    <source>
        <dbReference type="ARBA" id="ARBA00022881"/>
    </source>
</evidence>
<evidence type="ECO:0000259" key="17">
    <source>
        <dbReference type="PROSITE" id="PS51192"/>
    </source>
</evidence>
<evidence type="ECO:0000256" key="12">
    <source>
        <dbReference type="ARBA" id="ARBA00029504"/>
    </source>
</evidence>
<dbReference type="EMBL" id="ACVP01000012">
    <property type="protein sequence ID" value="EET77834.1"/>
    <property type="molecule type" value="Genomic_DNA"/>
</dbReference>
<dbReference type="PROSITE" id="PS50151">
    <property type="entry name" value="UVR"/>
    <property type="match status" value="1"/>
</dbReference>
<dbReference type="SMART" id="SM00487">
    <property type="entry name" value="DEXDc"/>
    <property type="match status" value="1"/>
</dbReference>
<comment type="caution">
    <text evidence="19">The sequence shown here is derived from an EMBL/GenBank/DDBJ whole genome shotgun (WGS) entry which is preliminary data.</text>
</comment>
<dbReference type="InterPro" id="IPR006935">
    <property type="entry name" value="Helicase/UvrB_N"/>
</dbReference>
<reference evidence="19 20" key="1">
    <citation type="submission" date="2009-06" db="EMBL/GenBank/DDBJ databases">
        <authorList>
            <person name="Dodson R."/>
            <person name="Sebastian Y."/>
            <person name="Madupu R."/>
            <person name="Durkin A.S."/>
            <person name="Torralba M."/>
            <person name="Methe B."/>
            <person name="Sutton G.G."/>
            <person name="Strausberg R.L."/>
            <person name="Nelson K.E."/>
        </authorList>
    </citation>
    <scope>NUCLEOTIDE SEQUENCE [LARGE SCALE GENOMIC DNA]</scope>
    <source>
        <strain evidence="19 20">SK141</strain>
    </source>
</reference>
<dbReference type="AlphaFoldDB" id="C6R8W4"/>
<feature type="domain" description="UVR" evidence="16">
    <location>
        <begin position="653"/>
        <end position="688"/>
    </location>
</feature>
<dbReference type="GO" id="GO:0009380">
    <property type="term" value="C:excinuclease repair complex"/>
    <property type="evidence" value="ECO:0007669"/>
    <property type="project" value="InterPro"/>
</dbReference>
<evidence type="ECO:0000256" key="5">
    <source>
        <dbReference type="ARBA" id="ARBA00022763"/>
    </source>
</evidence>
<evidence type="ECO:0000256" key="13">
    <source>
        <dbReference type="HAMAP-Rule" id="MF_00204"/>
    </source>
</evidence>
<dbReference type="Pfam" id="PF04851">
    <property type="entry name" value="ResIII"/>
    <property type="match status" value="1"/>
</dbReference>
<dbReference type="InterPro" id="IPR001943">
    <property type="entry name" value="UVR_dom"/>
</dbReference>
<dbReference type="PROSITE" id="PS51192">
    <property type="entry name" value="HELICASE_ATP_BIND_1"/>
    <property type="match status" value="1"/>
</dbReference>
<dbReference type="InterPro" id="IPR004807">
    <property type="entry name" value="UvrB"/>
</dbReference>
<comment type="similarity">
    <text evidence="2 13 14">Belongs to the UvrB family.</text>
</comment>
<dbReference type="Gene3D" id="3.40.50.300">
    <property type="entry name" value="P-loop containing nucleotide triphosphate hydrolases"/>
    <property type="match status" value="3"/>
</dbReference>
<dbReference type="InterPro" id="IPR001650">
    <property type="entry name" value="Helicase_C-like"/>
</dbReference>
<feature type="binding site" evidence="13">
    <location>
        <begin position="62"/>
        <end position="69"/>
    </location>
    <ligand>
        <name>ATP</name>
        <dbReference type="ChEBI" id="CHEBI:30616"/>
    </ligand>
</feature>
<evidence type="ECO:0000256" key="9">
    <source>
        <dbReference type="ARBA" id="ARBA00023204"/>
    </source>
</evidence>
<dbReference type="FunFam" id="3.40.50.300:FF:000477">
    <property type="entry name" value="UvrABC system protein B"/>
    <property type="match status" value="1"/>
</dbReference>
<organism evidence="19 20">
    <name type="scientific">Corynebacterium tuberculostearicum SK141</name>
    <dbReference type="NCBI Taxonomy" id="553206"/>
    <lineage>
        <taxon>Bacteria</taxon>
        <taxon>Bacillati</taxon>
        <taxon>Actinomycetota</taxon>
        <taxon>Actinomycetes</taxon>
        <taxon>Mycobacteriales</taxon>
        <taxon>Corynebacteriaceae</taxon>
        <taxon>Corynebacterium</taxon>
    </lineage>
</organism>
<dbReference type="HAMAP" id="MF_00204">
    <property type="entry name" value="UvrB"/>
    <property type="match status" value="1"/>
</dbReference>
<evidence type="ECO:0000256" key="2">
    <source>
        <dbReference type="ARBA" id="ARBA00008533"/>
    </source>
</evidence>
<dbReference type="Pfam" id="PF12344">
    <property type="entry name" value="UvrB"/>
    <property type="match status" value="1"/>
</dbReference>
<keyword evidence="6 13" id="KW-0228">DNA excision</keyword>
<evidence type="ECO:0000256" key="6">
    <source>
        <dbReference type="ARBA" id="ARBA00022769"/>
    </source>
</evidence>
<dbReference type="PANTHER" id="PTHR24029">
    <property type="entry name" value="UVRABC SYSTEM PROTEIN B"/>
    <property type="match status" value="1"/>
</dbReference>
<dbReference type="Pfam" id="PF17757">
    <property type="entry name" value="UvrB_inter"/>
    <property type="match status" value="1"/>
</dbReference>
<keyword evidence="19" id="KW-0378">Hydrolase</keyword>
<dbReference type="InterPro" id="IPR041471">
    <property type="entry name" value="UvrB_inter"/>
</dbReference>
<feature type="domain" description="Helicase ATP-binding" evidence="17">
    <location>
        <begin position="49"/>
        <end position="206"/>
    </location>
</feature>
<comment type="domain">
    <text evidence="13">The beta-hairpin motif is involved in DNA binding.</text>
</comment>
<dbReference type="Pfam" id="PF00271">
    <property type="entry name" value="Helicase_C"/>
    <property type="match status" value="1"/>
</dbReference>
<dbReference type="GO" id="GO:0009381">
    <property type="term" value="F:excinuclease ABC activity"/>
    <property type="evidence" value="ECO:0007669"/>
    <property type="project" value="UniProtKB-UniRule"/>
</dbReference>
<feature type="coiled-coil region" evidence="15">
    <location>
        <begin position="279"/>
        <end position="313"/>
    </location>
</feature>
<dbReference type="GO" id="GO:0005737">
    <property type="term" value="C:cytoplasm"/>
    <property type="evidence" value="ECO:0007669"/>
    <property type="project" value="UniProtKB-SubCell"/>
</dbReference>
<comment type="function">
    <text evidence="13">The UvrABC repair system catalyzes the recognition and processing of DNA lesions. A damage recognition complex composed of 2 UvrA and 2 UvrB subunits scans DNA for abnormalities. Upon binding of the UvrA(2)B(2) complex to a putative damaged site, the DNA wraps around one UvrB monomer. DNA wrap is dependent on ATP binding by UvrB and probably causes local melting of the DNA helix, facilitating insertion of UvrB beta-hairpin between the DNA strands. Then UvrB probes one DNA strand for the presence of a lesion. If a lesion is found the UvrA subunits dissociate and the UvrB-DNA preincision complex is formed. This complex is subsequently bound by UvrC and the second UvrB is released. If no lesion is found, the DNA wraps around the other UvrB subunit that will check the other stand for damage.</text>
</comment>
<protein>
    <recommendedName>
        <fullName evidence="12 13">UvrABC system protein B</fullName>
        <shortName evidence="13">Protein UvrB</shortName>
    </recommendedName>
    <alternativeName>
        <fullName evidence="13">Excinuclease ABC subunit B</fullName>
    </alternativeName>
</protein>
<comment type="subcellular location">
    <subcellularLocation>
        <location evidence="1 13 14">Cytoplasm</location>
    </subcellularLocation>
</comment>
<feature type="short sequence motif" description="Beta-hairpin" evidence="13">
    <location>
        <begin position="115"/>
        <end position="138"/>
    </location>
</feature>
<dbReference type="PROSITE" id="PS51194">
    <property type="entry name" value="HELICASE_CTER"/>
    <property type="match status" value="1"/>
</dbReference>
<evidence type="ECO:0000259" key="18">
    <source>
        <dbReference type="PROSITE" id="PS51194"/>
    </source>
</evidence>